<accession>A0A9P6G8H2</accession>
<name>A0A9P6G8H2_9PLEO</name>
<evidence type="ECO:0000313" key="2">
    <source>
        <dbReference type="EMBL" id="KAF9730842.1"/>
    </source>
</evidence>
<evidence type="ECO:0000256" key="1">
    <source>
        <dbReference type="SAM" id="MobiDB-lite"/>
    </source>
</evidence>
<reference evidence="2" key="1">
    <citation type="journal article" date="2020" name="Mol. Plant Microbe Interact.">
        <title>Genome Sequence of the Biocontrol Agent Coniothyrium minitans strain Conio (IMI 134523).</title>
        <authorList>
            <person name="Patel D."/>
            <person name="Shittu T.A."/>
            <person name="Baroncelli R."/>
            <person name="Muthumeenakshi S."/>
            <person name="Osborne T.H."/>
            <person name="Janganan T.K."/>
            <person name="Sreenivasaprasad S."/>
        </authorList>
    </citation>
    <scope>NUCLEOTIDE SEQUENCE</scope>
    <source>
        <strain evidence="2">Conio</strain>
    </source>
</reference>
<organism evidence="2 3">
    <name type="scientific">Paraphaeosphaeria minitans</name>
    <dbReference type="NCBI Taxonomy" id="565426"/>
    <lineage>
        <taxon>Eukaryota</taxon>
        <taxon>Fungi</taxon>
        <taxon>Dikarya</taxon>
        <taxon>Ascomycota</taxon>
        <taxon>Pezizomycotina</taxon>
        <taxon>Dothideomycetes</taxon>
        <taxon>Pleosporomycetidae</taxon>
        <taxon>Pleosporales</taxon>
        <taxon>Massarineae</taxon>
        <taxon>Didymosphaeriaceae</taxon>
        <taxon>Paraphaeosphaeria</taxon>
    </lineage>
</organism>
<feature type="compositionally biased region" description="Polar residues" evidence="1">
    <location>
        <begin position="40"/>
        <end position="55"/>
    </location>
</feature>
<feature type="compositionally biased region" description="Basic and acidic residues" evidence="1">
    <location>
        <begin position="277"/>
        <end position="292"/>
    </location>
</feature>
<feature type="compositionally biased region" description="Basic and acidic residues" evidence="1">
    <location>
        <begin position="203"/>
        <end position="212"/>
    </location>
</feature>
<feature type="region of interest" description="Disordered" evidence="1">
    <location>
        <begin position="231"/>
        <end position="256"/>
    </location>
</feature>
<evidence type="ECO:0000313" key="3">
    <source>
        <dbReference type="Proteomes" id="UP000756921"/>
    </source>
</evidence>
<dbReference type="AlphaFoldDB" id="A0A9P6G8H2"/>
<keyword evidence="3" id="KW-1185">Reference proteome</keyword>
<sequence>MYPFMIPNRPEGIPPLPMALEHAPPPKESPGNIAPKPRKQCSSPEVNTPGASTHNLLCPDEDDDDNVSTFSAASDAHSLESLTEVEPRTFMDIVDDTIPVRTEYRRPETPHRNGIQDSSHGLPFGAEVLPGRVVKRRHSYSAVPRSFAADEARHMPTDPSGPYNIFEEYAQDISLEEQLGHRRPYGVQQRADKLSEEGAFENKPSREAQGDKNRRKHAEIEVLTAEEMWPGISKTSEDGAGREKDDAATGRPKTGSFSKFKKIFKSHGNDFIWTSHGKGEQGFKGNTEDPRRQVTGNKKNPRTGLNMLAHTMGFGMGRS</sequence>
<feature type="compositionally biased region" description="Basic and acidic residues" evidence="1">
    <location>
        <begin position="102"/>
        <end position="111"/>
    </location>
</feature>
<proteinExistence type="predicted"/>
<dbReference type="EMBL" id="WJXW01000013">
    <property type="protein sequence ID" value="KAF9730842.1"/>
    <property type="molecule type" value="Genomic_DNA"/>
</dbReference>
<dbReference type="Proteomes" id="UP000756921">
    <property type="component" value="Unassembled WGS sequence"/>
</dbReference>
<feature type="compositionally biased region" description="Basic and acidic residues" evidence="1">
    <location>
        <begin position="235"/>
        <end position="248"/>
    </location>
</feature>
<feature type="region of interest" description="Disordered" evidence="1">
    <location>
        <begin position="275"/>
        <end position="305"/>
    </location>
</feature>
<protein>
    <submittedName>
        <fullName evidence="2">Uncharacterized protein</fullName>
    </submittedName>
</protein>
<dbReference type="OrthoDB" id="10508974at2759"/>
<feature type="region of interest" description="Disordered" evidence="1">
    <location>
        <begin position="1"/>
        <end position="123"/>
    </location>
</feature>
<feature type="region of interest" description="Disordered" evidence="1">
    <location>
        <begin position="181"/>
        <end position="215"/>
    </location>
</feature>
<gene>
    <name evidence="2" type="ORF">PMIN01_10800</name>
</gene>
<comment type="caution">
    <text evidence="2">The sequence shown here is derived from an EMBL/GenBank/DDBJ whole genome shotgun (WGS) entry which is preliminary data.</text>
</comment>